<keyword evidence="2 3" id="KW-0802">TPR repeat</keyword>
<feature type="chain" id="PRO_5045304466" evidence="4">
    <location>
        <begin position="30"/>
        <end position="569"/>
    </location>
</feature>
<dbReference type="Pfam" id="PF14559">
    <property type="entry name" value="TPR_19"/>
    <property type="match status" value="3"/>
</dbReference>
<keyword evidence="7" id="KW-1185">Reference proteome</keyword>
<dbReference type="InterPro" id="IPR051012">
    <property type="entry name" value="CellSynth/LPSAsmb/PSIAsmb"/>
</dbReference>
<dbReference type="SUPFAM" id="SSF48452">
    <property type="entry name" value="TPR-like"/>
    <property type="match status" value="3"/>
</dbReference>
<dbReference type="Pfam" id="PF09976">
    <property type="entry name" value="TPR_21"/>
    <property type="match status" value="1"/>
</dbReference>
<feature type="repeat" description="TPR" evidence="3">
    <location>
        <begin position="118"/>
        <end position="151"/>
    </location>
</feature>
<accession>A0ABX6NCG9</accession>
<feature type="domain" description="Ancillary SecYEG translocon subunit/Cell division coordinator CpoB TPR" evidence="5">
    <location>
        <begin position="495"/>
        <end position="569"/>
    </location>
</feature>
<dbReference type="PANTHER" id="PTHR45586">
    <property type="entry name" value="TPR REPEAT-CONTAINING PROTEIN PA4667"/>
    <property type="match status" value="1"/>
</dbReference>
<dbReference type="Gene3D" id="1.25.40.10">
    <property type="entry name" value="Tetratricopeptide repeat domain"/>
    <property type="match status" value="3"/>
</dbReference>
<dbReference type="SMART" id="SM00028">
    <property type="entry name" value="TPR"/>
    <property type="match status" value="8"/>
</dbReference>
<dbReference type="InterPro" id="IPR018704">
    <property type="entry name" value="SecYEG/CpoB_TPR"/>
</dbReference>
<feature type="repeat" description="TPR" evidence="3">
    <location>
        <begin position="420"/>
        <end position="453"/>
    </location>
</feature>
<organism evidence="6 7">
    <name type="scientific">Oceanidesulfovibrio marinus</name>
    <dbReference type="NCBI Taxonomy" id="370038"/>
    <lineage>
        <taxon>Bacteria</taxon>
        <taxon>Pseudomonadati</taxon>
        <taxon>Thermodesulfobacteriota</taxon>
        <taxon>Desulfovibrionia</taxon>
        <taxon>Desulfovibrionales</taxon>
        <taxon>Desulfovibrionaceae</taxon>
        <taxon>Oceanidesulfovibrio</taxon>
    </lineage>
</organism>
<reference evidence="6 7" key="1">
    <citation type="submission" date="2019-04" db="EMBL/GenBank/DDBJ databases">
        <title>Isolation and culture of sulfate reducing bacteria from the cold seep of the South China Sea.</title>
        <authorList>
            <person name="Sun C."/>
            <person name="Liu R."/>
        </authorList>
    </citation>
    <scope>NUCLEOTIDE SEQUENCE [LARGE SCALE GENOMIC DNA]</scope>
    <source>
        <strain evidence="6 7">CS1</strain>
    </source>
</reference>
<evidence type="ECO:0000256" key="4">
    <source>
        <dbReference type="SAM" id="SignalP"/>
    </source>
</evidence>
<dbReference type="Pfam" id="PF13432">
    <property type="entry name" value="TPR_16"/>
    <property type="match status" value="1"/>
</dbReference>
<protein>
    <submittedName>
        <fullName evidence="6">Tetratricopeptide repeat protein</fullName>
    </submittedName>
</protein>
<name>A0ABX6NCG9_9BACT</name>
<dbReference type="PANTHER" id="PTHR45586:SF1">
    <property type="entry name" value="LIPOPOLYSACCHARIDE ASSEMBLY PROTEIN B"/>
    <property type="match status" value="1"/>
</dbReference>
<dbReference type="EMBL" id="CP039543">
    <property type="protein sequence ID" value="QJT08296.1"/>
    <property type="molecule type" value="Genomic_DNA"/>
</dbReference>
<sequence length="569" mass="64698">MTKSAHQGRRPNVPLVLALSLVLASVCLAACQSKGNGMRADDWDLSPEATTTYNYLLLQDAKRSQNATLGQYAIDELLTLDPSPEIIAEAADFFWKSGNSEDTQKILRLGIQEYPKNIELQLMLAQVYLAEQHYDEALKTLEGYLAQNPKDVEIRRQLADLMMRSGRNLEAMELLETIPADKMDPELNYLKARTLGGLKRYSEAIGMLKKLVQDDPEFVEALAELAYLYEETENYEQAEEAYARLSTMGEPSRDLILRLVEMNLKLERVKRAKKYVLDGPQELGFYIPAITQFVEAKQYEAARDLANEVLRKHPEMTEVYFTLALIEYEGFKDMAATEKALTSIGKDNRFYERAQRFRIHLLNESGDLEGALRLAREMRAEKPEATDFWLMEARLLESMDRLDEALALTRQAAEKWPDDTQVLFTLGSLMDSAGEKDGAIEVMEKIIAVDPEHADALNYIGYTLADQNRELDRAYDLITQAAGLKPDNGYIIDSLAWVYYRMGKVDKAWELIQEAISLAGDDAVIWEHYGDIAQAKGNLDQARDAYRKSLNLQKKDADKERLRDKLSDL</sequence>
<evidence type="ECO:0000313" key="7">
    <source>
        <dbReference type="Proteomes" id="UP000503251"/>
    </source>
</evidence>
<dbReference type="Proteomes" id="UP000503251">
    <property type="component" value="Chromosome"/>
</dbReference>
<feature type="repeat" description="TPR" evidence="3">
    <location>
        <begin position="523"/>
        <end position="556"/>
    </location>
</feature>
<keyword evidence="4" id="KW-0732">Signal</keyword>
<dbReference type="InterPro" id="IPR011990">
    <property type="entry name" value="TPR-like_helical_dom_sf"/>
</dbReference>
<evidence type="ECO:0000256" key="1">
    <source>
        <dbReference type="ARBA" id="ARBA00022737"/>
    </source>
</evidence>
<gene>
    <name evidence="6" type="ORF">E8L03_04855</name>
</gene>
<dbReference type="InterPro" id="IPR019734">
    <property type="entry name" value="TPR_rpt"/>
</dbReference>
<evidence type="ECO:0000313" key="6">
    <source>
        <dbReference type="EMBL" id="QJT08296.1"/>
    </source>
</evidence>
<keyword evidence="1" id="KW-0677">Repeat</keyword>
<proteinExistence type="predicted"/>
<dbReference type="RefSeq" id="WP_171266714.1">
    <property type="nucleotide sequence ID" value="NZ_CP039543.1"/>
</dbReference>
<evidence type="ECO:0000256" key="2">
    <source>
        <dbReference type="ARBA" id="ARBA00022803"/>
    </source>
</evidence>
<evidence type="ECO:0000256" key="3">
    <source>
        <dbReference type="PROSITE-ProRule" id="PRU00339"/>
    </source>
</evidence>
<dbReference type="PROSITE" id="PS50005">
    <property type="entry name" value="TPR"/>
    <property type="match status" value="3"/>
</dbReference>
<evidence type="ECO:0000259" key="5">
    <source>
        <dbReference type="Pfam" id="PF09976"/>
    </source>
</evidence>
<feature type="signal peptide" evidence="4">
    <location>
        <begin position="1"/>
        <end position="29"/>
    </location>
</feature>